<evidence type="ECO:0000313" key="1">
    <source>
        <dbReference type="EMBL" id="CAH2063947.1"/>
    </source>
</evidence>
<evidence type="ECO:0000313" key="2">
    <source>
        <dbReference type="Proteomes" id="UP000837857"/>
    </source>
</evidence>
<sequence>MDVCGTPDVNIRDYRRAGRCVANLAAACAQSLNAFAVSGKLQSRLPRLEAIAGAPQEARSDAAPGRFTDCCYPQSLACDQNTHHSEHTSARS</sequence>
<proteinExistence type="predicted"/>
<dbReference type="EMBL" id="OW152815">
    <property type="protein sequence ID" value="CAH2063947.1"/>
    <property type="molecule type" value="Genomic_DNA"/>
</dbReference>
<accession>A0ABN8IR64</accession>
<feature type="non-terminal residue" evidence="1">
    <location>
        <position position="92"/>
    </location>
</feature>
<protein>
    <submittedName>
        <fullName evidence="1">Uncharacterized protein</fullName>
    </submittedName>
</protein>
<dbReference type="Proteomes" id="UP000837857">
    <property type="component" value="Chromosome 3"/>
</dbReference>
<reference evidence="1" key="1">
    <citation type="submission" date="2022-03" db="EMBL/GenBank/DDBJ databases">
        <authorList>
            <person name="Martin H S."/>
        </authorList>
    </citation>
    <scope>NUCLEOTIDE SEQUENCE</scope>
</reference>
<gene>
    <name evidence="1" type="ORF">IPOD504_LOCUS12749</name>
</gene>
<name>A0ABN8IR64_9NEOP</name>
<keyword evidence="2" id="KW-1185">Reference proteome</keyword>
<organism evidence="1 2">
    <name type="scientific">Iphiclides podalirius</name>
    <name type="common">scarce swallowtail</name>
    <dbReference type="NCBI Taxonomy" id="110791"/>
    <lineage>
        <taxon>Eukaryota</taxon>
        <taxon>Metazoa</taxon>
        <taxon>Ecdysozoa</taxon>
        <taxon>Arthropoda</taxon>
        <taxon>Hexapoda</taxon>
        <taxon>Insecta</taxon>
        <taxon>Pterygota</taxon>
        <taxon>Neoptera</taxon>
        <taxon>Endopterygota</taxon>
        <taxon>Lepidoptera</taxon>
        <taxon>Glossata</taxon>
        <taxon>Ditrysia</taxon>
        <taxon>Papilionoidea</taxon>
        <taxon>Papilionidae</taxon>
        <taxon>Papilioninae</taxon>
        <taxon>Iphiclides</taxon>
    </lineage>
</organism>